<dbReference type="CDD" id="cd00093">
    <property type="entry name" value="HTH_XRE"/>
    <property type="match status" value="1"/>
</dbReference>
<name>A0A1R4FE53_9MICC</name>
<evidence type="ECO:0000259" key="2">
    <source>
        <dbReference type="PROSITE" id="PS50943"/>
    </source>
</evidence>
<dbReference type="InterPro" id="IPR011051">
    <property type="entry name" value="RmlC_Cupin_sf"/>
</dbReference>
<dbReference type="AlphaFoldDB" id="A0A1R4FE53"/>
<dbReference type="PROSITE" id="PS50943">
    <property type="entry name" value="HTH_CROC1"/>
    <property type="match status" value="1"/>
</dbReference>
<dbReference type="RefSeq" id="WP_179204211.1">
    <property type="nucleotide sequence ID" value="NZ_FUHW01000016.1"/>
</dbReference>
<sequence length="202" mass="21026">MTGNQDIATLIGQRIRARRTARQWSLDEVATRSGVSRRTLVAIEQGQANPSIAVLSGISDALGVAFASLVDAGEPDAFQVRRAGEGPLLWEGDDGGTAHLAGSLGGANVSELWEWRMAVGESHHSTPHPPGTRELVAVHSGKLTLGVNDTSVVLAAGDSATHGGDIEHSYTNDGRSAAVFSVVVHYPAATMMEDPTGPLSLA</sequence>
<reference evidence="3 4" key="1">
    <citation type="submission" date="2017-02" db="EMBL/GenBank/DDBJ databases">
        <authorList>
            <person name="Peterson S.W."/>
        </authorList>
    </citation>
    <scope>NUCLEOTIDE SEQUENCE [LARGE SCALE GENOMIC DNA]</scope>
    <source>
        <strain evidence="3 4">B Ar 00.02</strain>
    </source>
</reference>
<evidence type="ECO:0000313" key="4">
    <source>
        <dbReference type="Proteomes" id="UP000195913"/>
    </source>
</evidence>
<dbReference type="Gene3D" id="1.10.260.40">
    <property type="entry name" value="lambda repressor-like DNA-binding domains"/>
    <property type="match status" value="1"/>
</dbReference>
<evidence type="ECO:0000313" key="3">
    <source>
        <dbReference type="EMBL" id="SJM54260.1"/>
    </source>
</evidence>
<keyword evidence="4" id="KW-1185">Reference proteome</keyword>
<feature type="domain" description="HTH cro/C1-type" evidence="2">
    <location>
        <begin position="15"/>
        <end position="69"/>
    </location>
</feature>
<dbReference type="GO" id="GO:0003700">
    <property type="term" value="F:DNA-binding transcription factor activity"/>
    <property type="evidence" value="ECO:0007669"/>
    <property type="project" value="TreeGrafter"/>
</dbReference>
<dbReference type="InterPro" id="IPR013096">
    <property type="entry name" value="Cupin_2"/>
</dbReference>
<dbReference type="InterPro" id="IPR050807">
    <property type="entry name" value="TransReg_Diox_bact_type"/>
</dbReference>
<protein>
    <submittedName>
        <fullName evidence="3">Putative transcriptional regulatory protein</fullName>
    </submittedName>
</protein>
<proteinExistence type="predicted"/>
<keyword evidence="1" id="KW-0238">DNA-binding</keyword>
<dbReference type="SMART" id="SM00530">
    <property type="entry name" value="HTH_XRE"/>
    <property type="match status" value="1"/>
</dbReference>
<dbReference type="SUPFAM" id="SSF47413">
    <property type="entry name" value="lambda repressor-like DNA-binding domains"/>
    <property type="match status" value="1"/>
</dbReference>
<dbReference type="InterPro" id="IPR014710">
    <property type="entry name" value="RmlC-like_jellyroll"/>
</dbReference>
<accession>A0A1R4FE53</accession>
<evidence type="ECO:0000256" key="1">
    <source>
        <dbReference type="ARBA" id="ARBA00023125"/>
    </source>
</evidence>
<dbReference type="SUPFAM" id="SSF51182">
    <property type="entry name" value="RmlC-like cupins"/>
    <property type="match status" value="1"/>
</dbReference>
<dbReference type="Pfam" id="PF01381">
    <property type="entry name" value="HTH_3"/>
    <property type="match status" value="1"/>
</dbReference>
<dbReference type="GO" id="GO:0003677">
    <property type="term" value="F:DNA binding"/>
    <property type="evidence" value="ECO:0007669"/>
    <property type="project" value="UniProtKB-KW"/>
</dbReference>
<dbReference type="InterPro" id="IPR001387">
    <property type="entry name" value="Cro/C1-type_HTH"/>
</dbReference>
<organism evidence="3 4">
    <name type="scientific">Arthrobacter rhombi</name>
    <dbReference type="NCBI Taxonomy" id="71253"/>
    <lineage>
        <taxon>Bacteria</taxon>
        <taxon>Bacillati</taxon>
        <taxon>Actinomycetota</taxon>
        <taxon>Actinomycetes</taxon>
        <taxon>Micrococcales</taxon>
        <taxon>Micrococcaceae</taxon>
        <taxon>Arthrobacter</taxon>
    </lineage>
</organism>
<dbReference type="EMBL" id="FUHW01000016">
    <property type="protein sequence ID" value="SJM54260.1"/>
    <property type="molecule type" value="Genomic_DNA"/>
</dbReference>
<dbReference type="GO" id="GO:0005829">
    <property type="term" value="C:cytosol"/>
    <property type="evidence" value="ECO:0007669"/>
    <property type="project" value="TreeGrafter"/>
</dbReference>
<dbReference type="CDD" id="cd02209">
    <property type="entry name" value="cupin_XRE_C"/>
    <property type="match status" value="1"/>
</dbReference>
<gene>
    <name evidence="3" type="ORF">FM101_03530</name>
</gene>
<dbReference type="Proteomes" id="UP000195913">
    <property type="component" value="Unassembled WGS sequence"/>
</dbReference>
<dbReference type="Gene3D" id="2.60.120.10">
    <property type="entry name" value="Jelly Rolls"/>
    <property type="match status" value="1"/>
</dbReference>
<dbReference type="PANTHER" id="PTHR46797:SF1">
    <property type="entry name" value="METHYLPHOSPHONATE SYNTHASE"/>
    <property type="match status" value="1"/>
</dbReference>
<dbReference type="PANTHER" id="PTHR46797">
    <property type="entry name" value="HTH-TYPE TRANSCRIPTIONAL REGULATOR"/>
    <property type="match status" value="1"/>
</dbReference>
<dbReference type="InterPro" id="IPR010982">
    <property type="entry name" value="Lambda_DNA-bd_dom_sf"/>
</dbReference>
<dbReference type="Pfam" id="PF07883">
    <property type="entry name" value="Cupin_2"/>
    <property type="match status" value="1"/>
</dbReference>